<feature type="region of interest" description="Disordered" evidence="1">
    <location>
        <begin position="244"/>
        <end position="287"/>
    </location>
</feature>
<feature type="transmembrane region" description="Helical" evidence="2">
    <location>
        <begin position="209"/>
        <end position="226"/>
    </location>
</feature>
<reference evidence="4" key="1">
    <citation type="journal article" date="2019" name="Int. J. Syst. Evol. Microbiol.">
        <title>The Global Catalogue of Microorganisms (GCM) 10K type strain sequencing project: providing services to taxonomists for standard genome sequencing and annotation.</title>
        <authorList>
            <consortium name="The Broad Institute Genomics Platform"/>
            <consortium name="The Broad Institute Genome Sequencing Center for Infectious Disease"/>
            <person name="Wu L."/>
            <person name="Ma J."/>
        </authorList>
    </citation>
    <scope>NUCLEOTIDE SEQUENCE [LARGE SCALE GENOMIC DNA]</scope>
    <source>
        <strain evidence="4">JCM 32206</strain>
    </source>
</reference>
<keyword evidence="2" id="KW-0472">Membrane</keyword>
<keyword evidence="4" id="KW-1185">Reference proteome</keyword>
<feature type="compositionally biased region" description="Polar residues" evidence="1">
    <location>
        <begin position="244"/>
        <end position="253"/>
    </location>
</feature>
<proteinExistence type="predicted"/>
<dbReference type="RefSeq" id="WP_345342578.1">
    <property type="nucleotide sequence ID" value="NZ_BAABFB010000022.1"/>
</dbReference>
<evidence type="ECO:0000256" key="1">
    <source>
        <dbReference type="SAM" id="MobiDB-lite"/>
    </source>
</evidence>
<gene>
    <name evidence="3" type="ORF">GCM10023094_09160</name>
</gene>
<dbReference type="Proteomes" id="UP001501183">
    <property type="component" value="Unassembled WGS sequence"/>
</dbReference>
<feature type="compositionally biased region" description="Pro residues" evidence="1">
    <location>
        <begin position="255"/>
        <end position="270"/>
    </location>
</feature>
<keyword evidence="2" id="KW-0812">Transmembrane</keyword>
<dbReference type="EMBL" id="BAABFB010000022">
    <property type="protein sequence ID" value="GAA4474126.1"/>
    <property type="molecule type" value="Genomic_DNA"/>
</dbReference>
<accession>A0ABP8NUT2</accession>
<organism evidence="3 4">
    <name type="scientific">Rhodococcus olei</name>
    <dbReference type="NCBI Taxonomy" id="2161675"/>
    <lineage>
        <taxon>Bacteria</taxon>
        <taxon>Bacillati</taxon>
        <taxon>Actinomycetota</taxon>
        <taxon>Actinomycetes</taxon>
        <taxon>Mycobacteriales</taxon>
        <taxon>Nocardiaceae</taxon>
        <taxon>Rhodococcus</taxon>
    </lineage>
</organism>
<keyword evidence="2" id="KW-1133">Transmembrane helix</keyword>
<name>A0ABP8NUT2_9NOCA</name>
<sequence length="405" mass="41724">MQPRSKPPDPTDDDAGGGGVTLRRLLTVAGLTPAQAALLVSDVIHQLEPAGSQGRFPVRLEDRAVTVSDRGLLTIECSGSAASWHDAHEVAVGLLRDIASTCRDAAFADRLRESITGTTDLAGLTQRVCRVVAAELDPATGARTRRQLAELVSATRGLVLSDDRVPKDHVTAPMPPPQAAESSLAPSDWHPPAGRVWHRRSRRPSWRQGVLGVISILVLIGLLWTAPQAWSQLRRGWDAVLHPTDTSEQNQIRPVSPPPPAPEAAPPPTEPGATGAGPVHTGLPSSAGPITRVTATFANGECAAGAPCTMRVDVHLDPGSNVGAVTWKLSVYDRCSGAVHPGADVTMPVPPGGQEVYGIGTAVLPAGSALAVAALTSAPAGAASEPAYVPAENATCPGGGPHAGG</sequence>
<feature type="region of interest" description="Disordered" evidence="1">
    <location>
        <begin position="163"/>
        <end position="188"/>
    </location>
</feature>
<evidence type="ECO:0000256" key="2">
    <source>
        <dbReference type="SAM" id="Phobius"/>
    </source>
</evidence>
<comment type="caution">
    <text evidence="3">The sequence shown here is derived from an EMBL/GenBank/DDBJ whole genome shotgun (WGS) entry which is preliminary data.</text>
</comment>
<evidence type="ECO:0000313" key="4">
    <source>
        <dbReference type="Proteomes" id="UP001501183"/>
    </source>
</evidence>
<evidence type="ECO:0000313" key="3">
    <source>
        <dbReference type="EMBL" id="GAA4474126.1"/>
    </source>
</evidence>
<protein>
    <submittedName>
        <fullName evidence="3">Uncharacterized protein</fullName>
    </submittedName>
</protein>